<evidence type="ECO:0000313" key="1">
    <source>
        <dbReference type="EMBL" id="QCS42028.1"/>
    </source>
</evidence>
<name>A0A4P8WFC2_9EURY</name>
<dbReference type="EMBL" id="CP040330">
    <property type="protein sequence ID" value="QCS42028.1"/>
    <property type="molecule type" value="Genomic_DNA"/>
</dbReference>
<sequence>MLRGERREAVVPEIAAEFDVEEATVTEDIALISEWLPRLDEFRDIHGITLLRELRANRQQLHQLADRARDDDDLTQERKIREEINRSINFERQLHEGDLKTELSASDKTVDELADSL</sequence>
<proteinExistence type="predicted"/>
<reference evidence="2" key="1">
    <citation type="submission" date="2019-05" db="EMBL/GenBank/DDBJ databases">
        <title>Genome sequence and methylation pattern of the halophilic Archaeon Natrinema versiforme BOL5-4.</title>
        <authorList>
            <person name="DasSarma P."/>
            <person name="Anton B.P."/>
            <person name="DasSarma S.L."/>
            <person name="Martinez F.L."/>
            <person name="Guzman D."/>
            <person name="Roberts R.J."/>
            <person name="DasSarma S."/>
        </authorList>
    </citation>
    <scope>NUCLEOTIDE SEQUENCE [LARGE SCALE GENOMIC DNA]</scope>
    <source>
        <strain evidence="2">BOL5-4</strain>
    </source>
</reference>
<dbReference type="KEGG" id="nvr:FEJ81_06525"/>
<organism evidence="1 2">
    <name type="scientific">Natrinema versiforme</name>
    <dbReference type="NCBI Taxonomy" id="88724"/>
    <lineage>
        <taxon>Archaea</taxon>
        <taxon>Methanobacteriati</taxon>
        <taxon>Methanobacteriota</taxon>
        <taxon>Stenosarchaea group</taxon>
        <taxon>Halobacteria</taxon>
        <taxon>Halobacteriales</taxon>
        <taxon>Natrialbaceae</taxon>
        <taxon>Natrinema</taxon>
    </lineage>
</organism>
<dbReference type="Proteomes" id="UP000302218">
    <property type="component" value="Chromosome"/>
</dbReference>
<dbReference type="RefSeq" id="WP_138244525.1">
    <property type="nucleotide sequence ID" value="NZ_CP040330.1"/>
</dbReference>
<dbReference type="OrthoDB" id="351114at2157"/>
<evidence type="ECO:0000313" key="2">
    <source>
        <dbReference type="Proteomes" id="UP000302218"/>
    </source>
</evidence>
<accession>A0A4P8WFC2</accession>
<dbReference type="GeneID" id="40264912"/>
<dbReference type="AlphaFoldDB" id="A0A4P8WFC2"/>
<protein>
    <submittedName>
        <fullName evidence="1">Uncharacterized protein</fullName>
    </submittedName>
</protein>
<gene>
    <name evidence="1" type="ORF">FEJ81_06525</name>
</gene>